<protein>
    <submittedName>
        <fullName evidence="2">Uncharacterized protein</fullName>
    </submittedName>
</protein>
<accession>A0AAI8ZLE6</accession>
<keyword evidence="2" id="KW-0614">Plasmid</keyword>
<organism evidence="2">
    <name type="scientific">Vibrio vulnificus</name>
    <dbReference type="NCBI Taxonomy" id="672"/>
    <lineage>
        <taxon>Bacteria</taxon>
        <taxon>Pseudomonadati</taxon>
        <taxon>Pseudomonadota</taxon>
        <taxon>Gammaproteobacteria</taxon>
        <taxon>Vibrionales</taxon>
        <taxon>Vibrionaceae</taxon>
        <taxon>Vibrio</taxon>
    </lineage>
</organism>
<dbReference type="AlphaFoldDB" id="A0AAI8ZLE6"/>
<proteinExistence type="predicted"/>
<evidence type="ECO:0000256" key="1">
    <source>
        <dbReference type="SAM" id="MobiDB-lite"/>
    </source>
</evidence>
<name>A0AAI8ZLE6_VIBVL</name>
<reference evidence="2" key="1">
    <citation type="journal article" date="2014" name="Genome Announc.">
        <title>Complete Nucleotide Sequence of pVv01, a P1-Like Plasmid Prophage of Vibrio vulnificus.</title>
        <authorList>
            <person name="Hammerl J.A."/>
            <person name="Klevanskaa K."/>
            <person name="Strauch E."/>
            <person name="Hertwig S."/>
        </authorList>
    </citation>
    <scope>NUCLEOTIDE SEQUENCE</scope>
    <source>
        <strain evidence="2">48/10</strain>
    </source>
</reference>
<evidence type="ECO:0000313" key="2">
    <source>
        <dbReference type="EMBL" id="CDM12423.1"/>
    </source>
</evidence>
<dbReference type="RefSeq" id="WP_032071945.1">
    <property type="nucleotide sequence ID" value="NC_025128.1"/>
</dbReference>
<feature type="region of interest" description="Disordered" evidence="1">
    <location>
        <begin position="1"/>
        <end position="57"/>
    </location>
</feature>
<dbReference type="EMBL" id="HG803186">
    <property type="protein sequence ID" value="CDM12423.1"/>
    <property type="molecule type" value="Genomic_DNA"/>
</dbReference>
<sequence>MTTKGSATGRKTAKTVDGGDLPEPILGAGDEGAGVLDGSEGNQGGDGLEGALIGNDGSGLEGDNGALVVSNDDVGTGVLEGVDLSDEIEVLISNNSVGGHEILRANGKILSIAGHCKGLSIKTTKEELVAIQLALVDKPWVEITLKPESE</sequence>
<geneLocation type="plasmid" evidence="2">
    <name>p48/10</name>
</geneLocation>
<reference evidence="2" key="2">
    <citation type="submission" date="2014-01" db="EMBL/GenBank/DDBJ databases">
        <authorList>
            <person name="Hammerl J."/>
        </authorList>
    </citation>
    <scope>NUCLEOTIDE SEQUENCE</scope>
    <source>
        <strain evidence="2">48/10</strain>
        <plasmid evidence="2">p48/10</plasmid>
    </source>
</reference>